<keyword evidence="3" id="KW-0479">Metal-binding</keyword>
<dbReference type="Gene3D" id="3.30.70.270">
    <property type="match status" value="1"/>
</dbReference>
<evidence type="ECO:0000256" key="5">
    <source>
        <dbReference type="ARBA" id="ARBA00022833"/>
    </source>
</evidence>
<dbReference type="InterPro" id="IPR001965">
    <property type="entry name" value="Znf_PHD"/>
</dbReference>
<dbReference type="AlphaFoldDB" id="A0A6P4XX56"/>
<evidence type="ECO:0000313" key="8">
    <source>
        <dbReference type="Proteomes" id="UP000515135"/>
    </source>
</evidence>
<dbReference type="GeneID" id="109462922"/>
<proteinExistence type="inferred from homology"/>
<dbReference type="Gene3D" id="3.60.10.10">
    <property type="entry name" value="Endonuclease/exonuclease/phosphatase"/>
    <property type="match status" value="1"/>
</dbReference>
<evidence type="ECO:0000259" key="7">
    <source>
        <dbReference type="PROSITE" id="PS50878"/>
    </source>
</evidence>
<keyword evidence="6" id="KW-1133">Transmembrane helix</keyword>
<feature type="transmembrane region" description="Helical" evidence="6">
    <location>
        <begin position="21"/>
        <end position="39"/>
    </location>
</feature>
<sequence length="935" mass="105383">MLAERWVENVFEVQRISDRILLLRLGIGKSIFTFLSIYAPQTGLPEAEKERFYDQLQCTVAKIPTSEILLPIGDWNGHVGEDARGFEAVHGGHGFGDRNTEGERILEFALANDLLVGNTLFTKRESHLVTYTSGNHRTQIDYVLFRRSFRKAVTNVKVIPGEECARQHQLLVCDFVVCAPVVHKRKFTPRLRTWKLRDPAVASEYHETFVSMAQTTSDSGLHVEEAWSRLKTPLVEAAAKVCGYSKNHQWKPETWWWDDCVDEAVCEKRARFKVYKSLMRQGKTAEAKVAKVAYNIAKRHAKHAVWMAKSAAEKETFSVIDPQGVDVYRVSKQMERANQDVVGEMCVRNDAGELSLNDEDKMKAWVEHYSRLLNVEFEWPKDELPVAAPVVGPPPPVTTEMISSALSKMRCGKAVGPSGINAEMLKAAGEEGVELTRQLAETVFSSGTVPSEWEMSYIINLYKGKGEALDRGNYRGLKLTDHVMKLLERVLDSAIRKMVNIDDLQFAFVPGKGTTDAIFIVRQLQEKFINAKKPLYFAFVDLEKAFDRVPREVLWWALRSLGVEEWAVKVIQAMYTNARSRVRVNGQYSEEFGVGVGVHQGSVLSPLLFILVLEALSREFRTGLPWELLYADDLVVIADSLEECIARLKAWKLNMESKGLRVNMKKTKIMISGQGLNILRDTGSFPCAVCRSGVGVNSILCTECDFWVHKKCCGIRGSLSAVRNYICPRCRGEARPLDARPVTQVTVDEVVLDVEPSFCYLGDMLCAGGGCELAATTRCCVAWGKFKKLLPILTSRHLSLKTRGKVFSSCVRSAMLHGSETWAPTAPELQRLRRNDRSMVRWICGVKPQDMTPSATLLAKLGLEDIKSVVQSRRLRWYGHVKRASGCINTIVDFKLPGSRGRGRPRKTWVECLQRDIKECGYWNSHAQNTTLQLY</sequence>
<dbReference type="PANTHER" id="PTHR47027">
    <property type="entry name" value="REVERSE TRANSCRIPTASE DOMAIN-CONTAINING PROTEIN"/>
    <property type="match status" value="1"/>
</dbReference>
<gene>
    <name evidence="9" type="primary">LOC109462922</name>
</gene>
<evidence type="ECO:0000256" key="2">
    <source>
        <dbReference type="ARBA" id="ARBA00012180"/>
    </source>
</evidence>
<dbReference type="Gene3D" id="3.30.40.10">
    <property type="entry name" value="Zinc/RING finger domain, C3HC4 (zinc finger)"/>
    <property type="match status" value="1"/>
</dbReference>
<protein>
    <recommendedName>
        <fullName evidence="2">ribonuclease H</fullName>
        <ecNumber evidence="2">3.1.26.4</ecNumber>
    </recommendedName>
</protein>
<organism evidence="8 9">
    <name type="scientific">Branchiostoma belcheri</name>
    <name type="common">Amphioxus</name>
    <dbReference type="NCBI Taxonomy" id="7741"/>
    <lineage>
        <taxon>Eukaryota</taxon>
        <taxon>Metazoa</taxon>
        <taxon>Chordata</taxon>
        <taxon>Cephalochordata</taxon>
        <taxon>Leptocardii</taxon>
        <taxon>Amphioxiformes</taxon>
        <taxon>Branchiostomatidae</taxon>
        <taxon>Branchiostoma</taxon>
    </lineage>
</organism>
<keyword evidence="8" id="KW-1185">Reference proteome</keyword>
<name>A0A6P4XX56_BRABE</name>
<dbReference type="CDD" id="cd15489">
    <property type="entry name" value="PHD_SF"/>
    <property type="match status" value="1"/>
</dbReference>
<evidence type="ECO:0000256" key="6">
    <source>
        <dbReference type="SAM" id="Phobius"/>
    </source>
</evidence>
<comment type="similarity">
    <text evidence="1">Belongs to the beta type-B retroviral polymerase family. HERV class-II K(HML-2) pol subfamily.</text>
</comment>
<evidence type="ECO:0000313" key="9">
    <source>
        <dbReference type="RefSeq" id="XP_019615109.1"/>
    </source>
</evidence>
<dbReference type="PANTHER" id="PTHR47027:SF28">
    <property type="entry name" value="ENDONUCLEASE-REVERSE TRANSCRIPTASE"/>
    <property type="match status" value="1"/>
</dbReference>
<evidence type="ECO:0000256" key="1">
    <source>
        <dbReference type="ARBA" id="ARBA00010879"/>
    </source>
</evidence>
<dbReference type="KEGG" id="bbel:109462922"/>
<keyword evidence="5" id="KW-0862">Zinc</keyword>
<dbReference type="SUPFAM" id="SSF56219">
    <property type="entry name" value="DNase I-like"/>
    <property type="match status" value="1"/>
</dbReference>
<dbReference type="SMART" id="SM00249">
    <property type="entry name" value="PHD"/>
    <property type="match status" value="1"/>
</dbReference>
<keyword evidence="4" id="KW-0863">Zinc-finger</keyword>
<accession>A0A6P4XX56</accession>
<dbReference type="InterPro" id="IPR019786">
    <property type="entry name" value="Zinc_finger_PHD-type_CS"/>
</dbReference>
<dbReference type="SUPFAM" id="SSF56672">
    <property type="entry name" value="DNA/RNA polymerases"/>
    <property type="match status" value="1"/>
</dbReference>
<evidence type="ECO:0000256" key="3">
    <source>
        <dbReference type="ARBA" id="ARBA00022723"/>
    </source>
</evidence>
<dbReference type="SUPFAM" id="SSF57903">
    <property type="entry name" value="FYVE/PHD zinc finger"/>
    <property type="match status" value="1"/>
</dbReference>
<dbReference type="EC" id="3.1.26.4" evidence="2"/>
<dbReference type="InterPro" id="IPR000477">
    <property type="entry name" value="RT_dom"/>
</dbReference>
<dbReference type="InterPro" id="IPR013083">
    <property type="entry name" value="Znf_RING/FYVE/PHD"/>
</dbReference>
<dbReference type="InterPro" id="IPR019787">
    <property type="entry name" value="Znf_PHD-finger"/>
</dbReference>
<dbReference type="InterPro" id="IPR036691">
    <property type="entry name" value="Endo/exonu/phosph_ase_sf"/>
</dbReference>
<feature type="domain" description="Reverse transcriptase" evidence="7">
    <location>
        <begin position="442"/>
        <end position="765"/>
    </location>
</feature>
<dbReference type="Proteomes" id="UP000515135">
    <property type="component" value="Unplaced"/>
</dbReference>
<dbReference type="PROSITE" id="PS50878">
    <property type="entry name" value="RT_POL"/>
    <property type="match status" value="1"/>
</dbReference>
<dbReference type="InterPro" id="IPR011011">
    <property type="entry name" value="Znf_FYVE_PHD"/>
</dbReference>
<dbReference type="InterPro" id="IPR043128">
    <property type="entry name" value="Rev_trsase/Diguanyl_cyclase"/>
</dbReference>
<dbReference type="CDD" id="cd01650">
    <property type="entry name" value="RT_nLTR_like"/>
    <property type="match status" value="1"/>
</dbReference>
<dbReference type="Pfam" id="PF00628">
    <property type="entry name" value="PHD"/>
    <property type="match status" value="1"/>
</dbReference>
<dbReference type="OrthoDB" id="5800121at2759"/>
<dbReference type="RefSeq" id="XP_019615109.1">
    <property type="nucleotide sequence ID" value="XM_019759550.1"/>
</dbReference>
<keyword evidence="6" id="KW-0472">Membrane</keyword>
<dbReference type="InterPro" id="IPR043502">
    <property type="entry name" value="DNA/RNA_pol_sf"/>
</dbReference>
<dbReference type="PROSITE" id="PS01359">
    <property type="entry name" value="ZF_PHD_1"/>
    <property type="match status" value="1"/>
</dbReference>
<keyword evidence="6" id="KW-0812">Transmembrane</keyword>
<dbReference type="GO" id="GO:0004523">
    <property type="term" value="F:RNA-DNA hybrid ribonuclease activity"/>
    <property type="evidence" value="ECO:0007669"/>
    <property type="project" value="UniProtKB-EC"/>
</dbReference>
<evidence type="ECO:0000256" key="4">
    <source>
        <dbReference type="ARBA" id="ARBA00022771"/>
    </source>
</evidence>
<dbReference type="GO" id="GO:0008270">
    <property type="term" value="F:zinc ion binding"/>
    <property type="evidence" value="ECO:0007669"/>
    <property type="project" value="UniProtKB-KW"/>
</dbReference>
<reference evidence="9" key="1">
    <citation type="submission" date="2025-08" db="UniProtKB">
        <authorList>
            <consortium name="RefSeq"/>
        </authorList>
    </citation>
    <scope>IDENTIFICATION</scope>
    <source>
        <tissue evidence="9">Gonad</tissue>
    </source>
</reference>
<dbReference type="Pfam" id="PF00078">
    <property type="entry name" value="RVT_1"/>
    <property type="match status" value="1"/>
</dbReference>